<keyword evidence="3" id="KW-1185">Reference proteome</keyword>
<evidence type="ECO:0000256" key="1">
    <source>
        <dbReference type="SAM" id="Phobius"/>
    </source>
</evidence>
<keyword evidence="1" id="KW-1133">Transmembrane helix</keyword>
<dbReference type="EMBL" id="CP070608">
    <property type="protein sequence ID" value="QSE98643.1"/>
    <property type="molecule type" value="Genomic_DNA"/>
</dbReference>
<proteinExistence type="predicted"/>
<organism evidence="2 3">
    <name type="scientific">Fulvivirga lutea</name>
    <dbReference type="NCBI Taxonomy" id="2810512"/>
    <lineage>
        <taxon>Bacteria</taxon>
        <taxon>Pseudomonadati</taxon>
        <taxon>Bacteroidota</taxon>
        <taxon>Cytophagia</taxon>
        <taxon>Cytophagales</taxon>
        <taxon>Fulvivirgaceae</taxon>
        <taxon>Fulvivirga</taxon>
    </lineage>
</organism>
<keyword evidence="1" id="KW-0812">Transmembrane</keyword>
<reference evidence="2" key="1">
    <citation type="submission" date="2021-02" db="EMBL/GenBank/DDBJ databases">
        <title>Fulvivirga sp. S481 isolated from sea water.</title>
        <authorList>
            <person name="Bae S.S."/>
            <person name="Baek K."/>
        </authorList>
    </citation>
    <scope>NUCLEOTIDE SEQUENCE</scope>
    <source>
        <strain evidence="2">S481</strain>
    </source>
</reference>
<evidence type="ECO:0000313" key="3">
    <source>
        <dbReference type="Proteomes" id="UP000662783"/>
    </source>
</evidence>
<feature type="transmembrane region" description="Helical" evidence="1">
    <location>
        <begin position="119"/>
        <end position="142"/>
    </location>
</feature>
<gene>
    <name evidence="2" type="ORF">JR347_06075</name>
</gene>
<protein>
    <submittedName>
        <fullName evidence="2">Uncharacterized protein</fullName>
    </submittedName>
</protein>
<dbReference type="KEGG" id="fuv:JR347_06075"/>
<sequence>MTNQKKKINLQGALKKASEDNAEPREIEIRVVQALNDEQILALKEIANDTNDSFKLNHKLLSGFQDRVMKIIDQWTQSLGPDNFRESIDALRQLCTETITQLKDRIDISEKYSLFKRRFWTVIMISSGVSIITTFLITSIYYKKKYGYLKDNEYLYKFELLQAPENSKLKKTREQYMLYDSSKNRIKTFVDEKQKQIDTDYNFYSK</sequence>
<dbReference type="RefSeq" id="WP_205723157.1">
    <property type="nucleotide sequence ID" value="NZ_CP070608.1"/>
</dbReference>
<evidence type="ECO:0000313" key="2">
    <source>
        <dbReference type="EMBL" id="QSE98643.1"/>
    </source>
</evidence>
<dbReference type="Proteomes" id="UP000662783">
    <property type="component" value="Chromosome"/>
</dbReference>
<name>A0A974WNC5_9BACT</name>
<accession>A0A974WNC5</accession>
<dbReference type="AlphaFoldDB" id="A0A974WNC5"/>
<keyword evidence="1" id="KW-0472">Membrane</keyword>